<comment type="caution">
    <text evidence="3">The sequence shown here is derived from an EMBL/GenBank/DDBJ whole genome shotgun (WGS) entry which is preliminary data.</text>
</comment>
<dbReference type="AlphaFoldDB" id="A0ABC8UV08"/>
<name>A0ABC8UV08_9AQUA</name>
<dbReference type="Gene3D" id="1.10.510.10">
    <property type="entry name" value="Transferase(Phosphotransferase) domain 1"/>
    <property type="match status" value="1"/>
</dbReference>
<dbReference type="PANTHER" id="PTHR27007">
    <property type="match status" value="1"/>
</dbReference>
<dbReference type="InterPro" id="IPR050528">
    <property type="entry name" value="L-type_Lectin-RKs"/>
</dbReference>
<evidence type="ECO:0000256" key="1">
    <source>
        <dbReference type="ARBA" id="ARBA00022741"/>
    </source>
</evidence>
<evidence type="ECO:0000256" key="2">
    <source>
        <dbReference type="ARBA" id="ARBA00022840"/>
    </source>
</evidence>
<feature type="non-terminal residue" evidence="3">
    <location>
        <position position="1"/>
    </location>
</feature>
<evidence type="ECO:0000313" key="3">
    <source>
        <dbReference type="EMBL" id="CAK9184767.1"/>
    </source>
</evidence>
<dbReference type="GO" id="GO:0005524">
    <property type="term" value="F:ATP binding"/>
    <property type="evidence" value="ECO:0007669"/>
    <property type="project" value="UniProtKB-KW"/>
</dbReference>
<dbReference type="EMBL" id="CAUOFW020009069">
    <property type="protein sequence ID" value="CAK9184767.1"/>
    <property type="molecule type" value="Genomic_DNA"/>
</dbReference>
<accession>A0ABC8UV08</accession>
<keyword evidence="2" id="KW-0067">ATP-binding</keyword>
<protein>
    <submittedName>
        <fullName evidence="3">Uncharacterized protein</fullName>
    </submittedName>
</protein>
<keyword evidence="4" id="KW-1185">Reference proteome</keyword>
<reference evidence="3 4" key="1">
    <citation type="submission" date="2024-02" db="EMBL/GenBank/DDBJ databases">
        <authorList>
            <person name="Vignale AGUSTIN F."/>
            <person name="Sosa J E."/>
            <person name="Modenutti C."/>
        </authorList>
    </citation>
    <scope>NUCLEOTIDE SEQUENCE [LARGE SCALE GENOMIC DNA]</scope>
</reference>
<organism evidence="3 4">
    <name type="scientific">Ilex paraguariensis</name>
    <name type="common">yerba mate</name>
    <dbReference type="NCBI Taxonomy" id="185542"/>
    <lineage>
        <taxon>Eukaryota</taxon>
        <taxon>Viridiplantae</taxon>
        <taxon>Streptophyta</taxon>
        <taxon>Embryophyta</taxon>
        <taxon>Tracheophyta</taxon>
        <taxon>Spermatophyta</taxon>
        <taxon>Magnoliopsida</taxon>
        <taxon>eudicotyledons</taxon>
        <taxon>Gunneridae</taxon>
        <taxon>Pentapetalae</taxon>
        <taxon>asterids</taxon>
        <taxon>campanulids</taxon>
        <taxon>Aquifoliales</taxon>
        <taxon>Aquifoliaceae</taxon>
        <taxon>Ilex</taxon>
    </lineage>
</organism>
<proteinExistence type="predicted"/>
<dbReference type="InterPro" id="IPR011009">
    <property type="entry name" value="Kinase-like_dom_sf"/>
</dbReference>
<gene>
    <name evidence="3" type="ORF">ILEXP_LOCUS55113</name>
</gene>
<sequence>VVCGRRPIEPRRESSDQDLVLVDWVFSCWSRGEILQVIDPNLGSDYIADEVKLVLKLGLLCSQSEPVARPSMRQVLPYLEGSILLPDLSSLGISATGLTSANRQGFDDFSMSYSSSMEFACPHSPSVAESLLFGSR</sequence>
<evidence type="ECO:0000313" key="4">
    <source>
        <dbReference type="Proteomes" id="UP001642360"/>
    </source>
</evidence>
<dbReference type="SUPFAM" id="SSF56112">
    <property type="entry name" value="Protein kinase-like (PK-like)"/>
    <property type="match status" value="1"/>
</dbReference>
<keyword evidence="1" id="KW-0547">Nucleotide-binding</keyword>
<dbReference type="Proteomes" id="UP001642360">
    <property type="component" value="Unassembled WGS sequence"/>
</dbReference>